<keyword evidence="8" id="KW-1185">Reference proteome</keyword>
<evidence type="ECO:0000313" key="8">
    <source>
        <dbReference type="Proteomes" id="UP000254266"/>
    </source>
</evidence>
<organism evidence="7 8">
    <name type="scientific">endosymbiont of Galathealinum brachiosum</name>
    <dbReference type="NCBI Taxonomy" id="2200906"/>
    <lineage>
        <taxon>Bacteria</taxon>
        <taxon>Pseudomonadati</taxon>
        <taxon>Pseudomonadota</taxon>
        <taxon>Gammaproteobacteria</taxon>
        <taxon>sulfur-oxidizing symbionts</taxon>
    </lineage>
</organism>
<dbReference type="Pfam" id="PF04932">
    <property type="entry name" value="Wzy_C"/>
    <property type="match status" value="1"/>
</dbReference>
<dbReference type="EMBL" id="QFXC01000013">
    <property type="protein sequence ID" value="RDH81027.1"/>
    <property type="molecule type" value="Genomic_DNA"/>
</dbReference>
<reference evidence="7 8" key="1">
    <citation type="journal article" date="2018" name="ISME J.">
        <title>Endosymbiont genomes yield clues of tubeworm success.</title>
        <authorList>
            <person name="Li Y."/>
            <person name="Liles M.R."/>
            <person name="Halanych K.M."/>
        </authorList>
    </citation>
    <scope>NUCLEOTIDE SEQUENCE [LARGE SCALE GENOMIC DNA]</scope>
    <source>
        <strain evidence="7">A1464</strain>
    </source>
</reference>
<accession>A0A370D9R2</accession>
<dbReference type="Proteomes" id="UP000254266">
    <property type="component" value="Unassembled WGS sequence"/>
</dbReference>
<protein>
    <recommendedName>
        <fullName evidence="6">O-antigen ligase-related domain-containing protein</fullName>
    </recommendedName>
</protein>
<feature type="transmembrane region" description="Helical" evidence="5">
    <location>
        <begin position="107"/>
        <end position="129"/>
    </location>
</feature>
<dbReference type="InterPro" id="IPR007016">
    <property type="entry name" value="O-antigen_ligase-rel_domated"/>
</dbReference>
<keyword evidence="3 5" id="KW-1133">Transmembrane helix</keyword>
<dbReference type="AlphaFoldDB" id="A0A370D9R2"/>
<sequence>MIGYLSLLIFLVPLSYFTFTSSKKLVLYVLFIGGIPLTTFMPDLILLGFLGGLAPQAAFLFFIVGALAFIIMFSDGMMLRALFKFKFYALFIIYVLFSLTWSDSFIYGLRFTVKIISPFLLYMAVVGSIKSKKDFQNVEKVLLACVIVVILLAIINFASGGAIGGDKVKYKWIPLGVFTAPYMSPANFSFFISIGAIFSIGNYFYYRQTKYLIVFLVLAAIVFAAFTRISMAGLVFASGICMFILIKNKFVKYVFPLVVVFGFILMLFTVDKFRDRMFYNADEFDFSEAIESPEKFEKNFDTSGRIFLWSKVLEHYEESNGFIGGGVGSLDMLMDKEFKSLELHSEYLRLYLDLGVIGLVLYLLGLLQIILKLLKVSKQNNVSKMYSAIAIGGIGFYLITLFTDNSLNYVTEFGHYVYALIGLAISSSIHLSDEDKEPNNVIEKVETGGQNEKFDSVRLR</sequence>
<feature type="transmembrane region" description="Helical" evidence="5">
    <location>
        <begin position="141"/>
        <end position="165"/>
    </location>
</feature>
<dbReference type="PANTHER" id="PTHR37422:SF13">
    <property type="entry name" value="LIPOPOLYSACCHARIDE BIOSYNTHESIS PROTEIN PA4999-RELATED"/>
    <property type="match status" value="1"/>
</dbReference>
<feature type="transmembrane region" description="Helical" evidence="5">
    <location>
        <begin position="53"/>
        <end position="73"/>
    </location>
</feature>
<dbReference type="PANTHER" id="PTHR37422">
    <property type="entry name" value="TEICHURONIC ACID BIOSYNTHESIS PROTEIN TUAE"/>
    <property type="match status" value="1"/>
</dbReference>
<keyword evidence="4 5" id="KW-0472">Membrane</keyword>
<comment type="subcellular location">
    <subcellularLocation>
        <location evidence="1">Membrane</location>
        <topology evidence="1">Multi-pass membrane protein</topology>
    </subcellularLocation>
</comment>
<feature type="transmembrane region" description="Helical" evidence="5">
    <location>
        <begin position="251"/>
        <end position="270"/>
    </location>
</feature>
<feature type="transmembrane region" description="Helical" evidence="5">
    <location>
        <begin position="350"/>
        <end position="371"/>
    </location>
</feature>
<dbReference type="GO" id="GO:0016020">
    <property type="term" value="C:membrane"/>
    <property type="evidence" value="ECO:0007669"/>
    <property type="project" value="UniProtKB-SubCell"/>
</dbReference>
<name>A0A370D9R2_9GAMM</name>
<feature type="transmembrane region" description="Helical" evidence="5">
    <location>
        <begin position="383"/>
        <end position="401"/>
    </location>
</feature>
<evidence type="ECO:0000256" key="3">
    <source>
        <dbReference type="ARBA" id="ARBA00022989"/>
    </source>
</evidence>
<evidence type="ECO:0000313" key="7">
    <source>
        <dbReference type="EMBL" id="RDH81027.1"/>
    </source>
</evidence>
<evidence type="ECO:0000259" key="6">
    <source>
        <dbReference type="Pfam" id="PF04932"/>
    </source>
</evidence>
<keyword evidence="2 5" id="KW-0812">Transmembrane</keyword>
<feature type="transmembrane region" description="Helical" evidence="5">
    <location>
        <begin position="212"/>
        <end position="245"/>
    </location>
</feature>
<feature type="transmembrane region" description="Helical" evidence="5">
    <location>
        <begin position="85"/>
        <end position="101"/>
    </location>
</feature>
<feature type="transmembrane region" description="Helical" evidence="5">
    <location>
        <begin position="413"/>
        <end position="431"/>
    </location>
</feature>
<evidence type="ECO:0000256" key="4">
    <source>
        <dbReference type="ARBA" id="ARBA00023136"/>
    </source>
</evidence>
<evidence type="ECO:0000256" key="5">
    <source>
        <dbReference type="SAM" id="Phobius"/>
    </source>
</evidence>
<evidence type="ECO:0000256" key="2">
    <source>
        <dbReference type="ARBA" id="ARBA00022692"/>
    </source>
</evidence>
<gene>
    <name evidence="7" type="ORF">DIZ80_12965</name>
</gene>
<dbReference type="InterPro" id="IPR051533">
    <property type="entry name" value="WaaL-like"/>
</dbReference>
<feature type="transmembrane region" description="Helical" evidence="5">
    <location>
        <begin position="25"/>
        <end position="47"/>
    </location>
</feature>
<evidence type="ECO:0000256" key="1">
    <source>
        <dbReference type="ARBA" id="ARBA00004141"/>
    </source>
</evidence>
<feature type="domain" description="O-antigen ligase-related" evidence="6">
    <location>
        <begin position="214"/>
        <end position="363"/>
    </location>
</feature>
<proteinExistence type="predicted"/>
<comment type="caution">
    <text evidence="7">The sequence shown here is derived from an EMBL/GenBank/DDBJ whole genome shotgun (WGS) entry which is preliminary data.</text>
</comment>
<feature type="transmembrane region" description="Helical" evidence="5">
    <location>
        <begin position="185"/>
        <end position="205"/>
    </location>
</feature>